<dbReference type="Proteomes" id="UP000061010">
    <property type="component" value="Chromosome"/>
</dbReference>
<sequence precursor="true">MTRGILLAMLLGVAVVPSTLHAAPGAAARAEIGGLMQALEDSGCRFQRNGSWHDAAEARSHLQRKYDYLLKRGLADSAEQFIERAASRSSISGKPYRVACPGRAEQDAAPWFRQQLLRLRGG</sequence>
<gene>
    <name evidence="1" type="ORF">AOT14_17530</name>
</gene>
<keyword evidence="2" id="KW-1185">Reference proteome</keyword>
<dbReference type="RefSeq" id="WP_054665403.1">
    <property type="nucleotide sequence ID" value="NZ_CP043570.1"/>
</dbReference>
<dbReference type="PATRIC" id="fig|128780.6.peg.1757"/>
<evidence type="ECO:0000313" key="1">
    <source>
        <dbReference type="EMBL" id="ALJ28139.1"/>
    </source>
</evidence>
<dbReference type="Pfam" id="PF17263">
    <property type="entry name" value="DUF5329"/>
    <property type="match status" value="1"/>
</dbReference>
<dbReference type="InterPro" id="IPR035242">
    <property type="entry name" value="DUF5329"/>
</dbReference>
<reference evidence="1 2" key="1">
    <citation type="journal article" date="2015" name="Genome Announc.">
        <title>Complete Genome Sequencing of Stenotrophomonas acidaminiphila ZAC14D2_NAIMI4_2, a Multidrug-Resistant Strain Isolated from Sediments of a Polluted River in Mexico, Uncovers New Antibiotic Resistance Genes and a Novel Class-II Lasso Peptide Biosynthesis Gene Cluster.</title>
        <authorList>
            <person name="Vinuesa P."/>
            <person name="Ochoa-Sanchez L.E."/>
        </authorList>
    </citation>
    <scope>NUCLEOTIDE SEQUENCE [LARGE SCALE GENOMIC DNA]</scope>
    <source>
        <strain evidence="1 2">ZAC14D2_NAIMI4_2</strain>
    </source>
</reference>
<organism evidence="1 2">
    <name type="scientific">Stenotrophomonas acidaminiphila</name>
    <dbReference type="NCBI Taxonomy" id="128780"/>
    <lineage>
        <taxon>Bacteria</taxon>
        <taxon>Pseudomonadati</taxon>
        <taxon>Pseudomonadota</taxon>
        <taxon>Gammaproteobacteria</taxon>
        <taxon>Lysobacterales</taxon>
        <taxon>Lysobacteraceae</taxon>
        <taxon>Stenotrophomonas</taxon>
    </lineage>
</organism>
<dbReference type="OrthoDB" id="344871at2"/>
<dbReference type="EMBL" id="CP012900">
    <property type="protein sequence ID" value="ALJ28139.1"/>
    <property type="molecule type" value="Genomic_DNA"/>
</dbReference>
<protein>
    <submittedName>
        <fullName evidence="1">Uncharacterized protein</fullName>
    </submittedName>
</protein>
<evidence type="ECO:0000313" key="2">
    <source>
        <dbReference type="Proteomes" id="UP000061010"/>
    </source>
</evidence>
<proteinExistence type="predicted"/>
<accession>A0A0R0E2F0</accession>
<name>A0A0R0E2F0_9GAMM</name>
<dbReference type="AlphaFoldDB" id="A0A0R0E2F0"/>
<dbReference type="KEGG" id="sacz:AOT14_17530"/>